<protein>
    <submittedName>
        <fullName evidence="1">Uncharacterized protein</fullName>
    </submittedName>
</protein>
<accession>G9A9L6</accession>
<gene>
    <name evidence="1" type="ordered locus">SFHH103_02442</name>
</gene>
<evidence type="ECO:0000313" key="1">
    <source>
        <dbReference type="EMBL" id="CCE96937.1"/>
    </source>
</evidence>
<dbReference type="EMBL" id="HE616890">
    <property type="protein sequence ID" value="CCE96937.1"/>
    <property type="molecule type" value="Genomic_DNA"/>
</dbReference>
<reference evidence="1 2" key="1">
    <citation type="journal article" date="2012" name="J. Bacteriol.">
        <title>Genome sequence of the soybean symbiont Sinorhizobium fredii HH103.</title>
        <authorList>
            <person name="Weidner S."/>
            <person name="Becker A."/>
            <person name="Bonilla I."/>
            <person name="Jaenicke S."/>
            <person name="Lloret J."/>
            <person name="Margaret I."/>
            <person name="Puhler A."/>
            <person name="Ruiz-Sainz J.E."/>
            <person name="Schneiker-Bekel S."/>
            <person name="Szczepanowski R."/>
            <person name="Vinardell J.M."/>
            <person name="Zehner S."/>
            <person name="Gottfert M."/>
        </authorList>
    </citation>
    <scope>NUCLEOTIDE SEQUENCE [LARGE SCALE GENOMIC DNA]</scope>
    <source>
        <strain evidence="1 2">HH103</strain>
    </source>
</reference>
<dbReference type="KEGG" id="sfh:SFHH103_02442"/>
<proteinExistence type="predicted"/>
<organism evidence="1 2">
    <name type="scientific">Sinorhizobium fredii (strain HH103)</name>
    <dbReference type="NCBI Taxonomy" id="1117943"/>
    <lineage>
        <taxon>Bacteria</taxon>
        <taxon>Pseudomonadati</taxon>
        <taxon>Pseudomonadota</taxon>
        <taxon>Alphaproteobacteria</taxon>
        <taxon>Hyphomicrobiales</taxon>
        <taxon>Rhizobiaceae</taxon>
        <taxon>Sinorhizobium/Ensifer group</taxon>
        <taxon>Sinorhizobium</taxon>
    </lineage>
</organism>
<dbReference type="PATRIC" id="fig|380.5.peg.2600"/>
<dbReference type="Proteomes" id="UP000007735">
    <property type="component" value="Chromosome"/>
</dbReference>
<dbReference type="AlphaFoldDB" id="G9A9L6"/>
<evidence type="ECO:0000313" key="2">
    <source>
        <dbReference type="Proteomes" id="UP000007735"/>
    </source>
</evidence>
<dbReference type="HOGENOM" id="CLU_3083996_0_0_5"/>
<sequence>MGHAWSAVEEGGDKPSPLLEILRVAEVDEVVLSMLVNKRDPAPPCLTILALL</sequence>
<name>G9A9L6_SINF1</name>
<dbReference type="STRING" id="1117943.SFHH103_02442"/>